<accession>A0ABN1UY74</accession>
<dbReference type="SUPFAM" id="SSF52540">
    <property type="entry name" value="P-loop containing nucleoside triphosphate hydrolases"/>
    <property type="match status" value="1"/>
</dbReference>
<evidence type="ECO:0000313" key="5">
    <source>
        <dbReference type="Proteomes" id="UP001501371"/>
    </source>
</evidence>
<dbReference type="Gene3D" id="3.40.50.300">
    <property type="entry name" value="P-loop containing nucleotide triphosphate hydrolases"/>
    <property type="match status" value="1"/>
</dbReference>
<gene>
    <name evidence="4" type="ORF">GCM10009654_42750</name>
</gene>
<dbReference type="InterPro" id="IPR027417">
    <property type="entry name" value="P-loop_NTPase"/>
</dbReference>
<name>A0ABN1UY74_9ACTN</name>
<dbReference type="RefSeq" id="WP_344279046.1">
    <property type="nucleotide sequence ID" value="NZ_BAAAKV010000039.1"/>
</dbReference>
<keyword evidence="1" id="KW-0813">Transport</keyword>
<organism evidence="4 5">
    <name type="scientific">Streptomyces hebeiensis</name>
    <dbReference type="NCBI Taxonomy" id="229486"/>
    <lineage>
        <taxon>Bacteria</taxon>
        <taxon>Bacillati</taxon>
        <taxon>Actinomycetota</taxon>
        <taxon>Actinomycetes</taxon>
        <taxon>Kitasatosporales</taxon>
        <taxon>Streptomycetaceae</taxon>
        <taxon>Streptomyces</taxon>
    </lineage>
</organism>
<dbReference type="PANTHER" id="PTHR42794:SF1">
    <property type="entry name" value="HEMIN IMPORT ATP-BINDING PROTEIN HMUV"/>
    <property type="match status" value="1"/>
</dbReference>
<reference evidence="4 5" key="1">
    <citation type="journal article" date="2019" name="Int. J. Syst. Evol. Microbiol.">
        <title>The Global Catalogue of Microorganisms (GCM) 10K type strain sequencing project: providing services to taxonomists for standard genome sequencing and annotation.</title>
        <authorList>
            <consortium name="The Broad Institute Genomics Platform"/>
            <consortium name="The Broad Institute Genome Sequencing Center for Infectious Disease"/>
            <person name="Wu L."/>
            <person name="Ma J."/>
        </authorList>
    </citation>
    <scope>NUCLEOTIDE SEQUENCE [LARGE SCALE GENOMIC DNA]</scope>
    <source>
        <strain evidence="4 5">JCM 12696</strain>
    </source>
</reference>
<evidence type="ECO:0000256" key="1">
    <source>
        <dbReference type="ARBA" id="ARBA00022448"/>
    </source>
</evidence>
<dbReference type="EMBL" id="BAAAKV010000039">
    <property type="protein sequence ID" value="GAA1180994.1"/>
    <property type="molecule type" value="Genomic_DNA"/>
</dbReference>
<sequence>MTTPTALHDLDHAVSYCDRVAVMAEGRLVAVGAPEDVLTPELVHRVFGVRAMLDTHPITGRPRIAVASGGQPPTTVKTPESAADRSSS</sequence>
<keyword evidence="5" id="KW-1185">Reference proteome</keyword>
<keyword evidence="2" id="KW-1278">Translocase</keyword>
<protein>
    <recommendedName>
        <fullName evidence="6">ABC transporter ATP-binding protein</fullName>
    </recommendedName>
</protein>
<dbReference type="PANTHER" id="PTHR42794">
    <property type="entry name" value="HEMIN IMPORT ATP-BINDING PROTEIN HMUV"/>
    <property type="match status" value="1"/>
</dbReference>
<dbReference type="Proteomes" id="UP001501371">
    <property type="component" value="Unassembled WGS sequence"/>
</dbReference>
<proteinExistence type="predicted"/>
<evidence type="ECO:0008006" key="6">
    <source>
        <dbReference type="Google" id="ProtNLM"/>
    </source>
</evidence>
<evidence type="ECO:0000256" key="2">
    <source>
        <dbReference type="ARBA" id="ARBA00022967"/>
    </source>
</evidence>
<feature type="compositionally biased region" description="Polar residues" evidence="3">
    <location>
        <begin position="71"/>
        <end position="88"/>
    </location>
</feature>
<evidence type="ECO:0000313" key="4">
    <source>
        <dbReference type="EMBL" id="GAA1180994.1"/>
    </source>
</evidence>
<evidence type="ECO:0000256" key="3">
    <source>
        <dbReference type="SAM" id="MobiDB-lite"/>
    </source>
</evidence>
<feature type="region of interest" description="Disordered" evidence="3">
    <location>
        <begin position="62"/>
        <end position="88"/>
    </location>
</feature>
<comment type="caution">
    <text evidence="4">The sequence shown here is derived from an EMBL/GenBank/DDBJ whole genome shotgun (WGS) entry which is preliminary data.</text>
</comment>